<dbReference type="AlphaFoldDB" id="A0A4V6RZ72"/>
<protein>
    <submittedName>
        <fullName evidence="2">Uncharacterized protein</fullName>
    </submittedName>
</protein>
<feature type="region of interest" description="Disordered" evidence="1">
    <location>
        <begin position="1"/>
        <end position="23"/>
    </location>
</feature>
<proteinExistence type="predicted"/>
<comment type="caution">
    <text evidence="2">The sequence shown here is derived from an EMBL/GenBank/DDBJ whole genome shotgun (WGS) entry which is preliminary data.</text>
</comment>
<sequence length="106" mass="9837">MRPLGAGGGAGGRRGRAGGAGRCRGVAGAGPRRALALSLLRGAAVGERAYGTGAYGRIAGGGASAAAASLAASAVHGAAHSTGSARCGVRALGNTGDVLGIWGNLG</sequence>
<reference evidence="2 3" key="1">
    <citation type="submission" date="2019-04" db="EMBL/GenBank/DDBJ databases">
        <title>Microbes associate with the intestines of laboratory mice.</title>
        <authorList>
            <person name="Navarre W."/>
            <person name="Wong E."/>
            <person name="Huang K.C."/>
            <person name="Tropini C."/>
            <person name="Ng K."/>
            <person name="Yu B."/>
        </authorList>
    </citation>
    <scope>NUCLEOTIDE SEQUENCE [LARGE SCALE GENOMIC DNA]</scope>
    <source>
        <strain evidence="2 3">NM80_B27</strain>
    </source>
</reference>
<gene>
    <name evidence="2" type="ORF">E5986_08070</name>
</gene>
<evidence type="ECO:0000313" key="3">
    <source>
        <dbReference type="Proteomes" id="UP000308978"/>
    </source>
</evidence>
<dbReference type="Proteomes" id="UP000308978">
    <property type="component" value="Unassembled WGS sequence"/>
</dbReference>
<organism evidence="2 3">
    <name type="scientific">Adlercreutzia caecimuris</name>
    <dbReference type="NCBI Taxonomy" id="671266"/>
    <lineage>
        <taxon>Bacteria</taxon>
        <taxon>Bacillati</taxon>
        <taxon>Actinomycetota</taxon>
        <taxon>Coriobacteriia</taxon>
        <taxon>Eggerthellales</taxon>
        <taxon>Eggerthellaceae</taxon>
        <taxon>Adlercreutzia</taxon>
    </lineage>
</organism>
<accession>A0A4V6RZ72</accession>
<name>A0A4V6RZ72_9ACTN</name>
<feature type="compositionally biased region" description="Gly residues" evidence="1">
    <location>
        <begin position="1"/>
        <end position="22"/>
    </location>
</feature>
<dbReference type="EMBL" id="SSTJ01000010">
    <property type="protein sequence ID" value="THG36847.1"/>
    <property type="molecule type" value="Genomic_DNA"/>
</dbReference>
<evidence type="ECO:0000313" key="2">
    <source>
        <dbReference type="EMBL" id="THG36847.1"/>
    </source>
</evidence>
<evidence type="ECO:0000256" key="1">
    <source>
        <dbReference type="SAM" id="MobiDB-lite"/>
    </source>
</evidence>